<reference evidence="5 6" key="1">
    <citation type="journal article" date="2016" name="DNA Res.">
        <title>The draft genome of MD-2 pineapple using hybrid error correction of long reads.</title>
        <authorList>
            <person name="Redwan R.M."/>
            <person name="Saidin A."/>
            <person name="Kumar S.V."/>
        </authorList>
    </citation>
    <scope>NUCLEOTIDE SEQUENCE [LARGE SCALE GENOMIC DNA]</scope>
    <source>
        <strain evidence="6">cv. MD2</strain>
        <tissue evidence="5">Leaf</tissue>
    </source>
</reference>
<keyword evidence="3" id="KW-0472">Membrane</keyword>
<evidence type="ECO:0000256" key="3">
    <source>
        <dbReference type="SAM" id="Phobius"/>
    </source>
</evidence>
<evidence type="ECO:0000259" key="4">
    <source>
        <dbReference type="PROSITE" id="PS50157"/>
    </source>
</evidence>
<dbReference type="Proteomes" id="UP000092600">
    <property type="component" value="Unassembled WGS sequence"/>
</dbReference>
<dbReference type="InterPro" id="IPR013087">
    <property type="entry name" value="Znf_C2H2_type"/>
</dbReference>
<keyword evidence="3" id="KW-1133">Transmembrane helix</keyword>
<dbReference type="SUPFAM" id="SSF57667">
    <property type="entry name" value="beta-beta-alpha zinc fingers"/>
    <property type="match status" value="1"/>
</dbReference>
<keyword evidence="1" id="KW-0862">Zinc</keyword>
<dbReference type="STRING" id="4615.A0A199V0D5"/>
<gene>
    <name evidence="5" type="ORF">ACMD2_12118</name>
</gene>
<evidence type="ECO:0000256" key="2">
    <source>
        <dbReference type="SAM" id="MobiDB-lite"/>
    </source>
</evidence>
<feature type="region of interest" description="Disordered" evidence="2">
    <location>
        <begin position="21"/>
        <end position="52"/>
    </location>
</feature>
<dbReference type="GO" id="GO:0009739">
    <property type="term" value="P:response to gibberellin"/>
    <property type="evidence" value="ECO:0007669"/>
    <property type="project" value="InterPro"/>
</dbReference>
<feature type="compositionally biased region" description="Pro residues" evidence="2">
    <location>
        <begin position="26"/>
        <end position="36"/>
    </location>
</feature>
<sequence length="264" mass="28138">MSEQGVKESAFATVDSFSQLPFIRAAPPPPPPPPPASSSLQPSGLRLFGFDVPPERADSSAREFEAAKSGNSASSFKGRKFECHYCCRHFPTSQALGGHQNAHKRERQHAKRAHLQSAVGTAALPYHNYYGHSFHMQTAGYGAADFAYRNVSSHLLGGRFEPLLPPPPLPLQSPHYASWASTGGRCIGGTAYRDRLATVLPPPPLLMGRDGESKVVLLGFGKGGGGGGVVVVVVVVVCLALPLLLVLRLRRVSVGGSVQVQKRV</sequence>
<name>A0A199V0D5_ANACO</name>
<protein>
    <submittedName>
        <fullName evidence="5">Zinc finger protein 8</fullName>
    </submittedName>
</protein>
<proteinExistence type="predicted"/>
<dbReference type="PANTHER" id="PTHR46547:SF7">
    <property type="entry name" value="ZINC FINGER PROTEIN GIS"/>
    <property type="match status" value="1"/>
</dbReference>
<dbReference type="GO" id="GO:0010090">
    <property type="term" value="P:trichome morphogenesis"/>
    <property type="evidence" value="ECO:0007669"/>
    <property type="project" value="InterPro"/>
</dbReference>
<keyword evidence="1" id="KW-0479">Metal-binding</keyword>
<feature type="transmembrane region" description="Helical" evidence="3">
    <location>
        <begin position="226"/>
        <end position="247"/>
    </location>
</feature>
<evidence type="ECO:0000256" key="1">
    <source>
        <dbReference type="PROSITE-ProRule" id="PRU00042"/>
    </source>
</evidence>
<dbReference type="EMBL" id="LSRQ01003899">
    <property type="protein sequence ID" value="OAY70453.1"/>
    <property type="molecule type" value="Genomic_DNA"/>
</dbReference>
<evidence type="ECO:0000313" key="5">
    <source>
        <dbReference type="EMBL" id="OAY70453.1"/>
    </source>
</evidence>
<feature type="domain" description="C2H2-type" evidence="4">
    <location>
        <begin position="81"/>
        <end position="108"/>
    </location>
</feature>
<evidence type="ECO:0000313" key="6">
    <source>
        <dbReference type="Proteomes" id="UP000092600"/>
    </source>
</evidence>
<keyword evidence="1" id="KW-0863">Zinc-finger</keyword>
<accession>A0A199V0D5</accession>
<organism evidence="5 6">
    <name type="scientific">Ananas comosus</name>
    <name type="common">Pineapple</name>
    <name type="synonym">Ananas ananas</name>
    <dbReference type="NCBI Taxonomy" id="4615"/>
    <lineage>
        <taxon>Eukaryota</taxon>
        <taxon>Viridiplantae</taxon>
        <taxon>Streptophyta</taxon>
        <taxon>Embryophyta</taxon>
        <taxon>Tracheophyta</taxon>
        <taxon>Spermatophyta</taxon>
        <taxon>Magnoliopsida</taxon>
        <taxon>Liliopsida</taxon>
        <taxon>Poales</taxon>
        <taxon>Bromeliaceae</taxon>
        <taxon>Bromelioideae</taxon>
        <taxon>Ananas</taxon>
    </lineage>
</organism>
<dbReference type="AlphaFoldDB" id="A0A199V0D5"/>
<keyword evidence="3" id="KW-0812">Transmembrane</keyword>
<dbReference type="GO" id="GO:0003700">
    <property type="term" value="F:DNA-binding transcription factor activity"/>
    <property type="evidence" value="ECO:0007669"/>
    <property type="project" value="InterPro"/>
</dbReference>
<dbReference type="PROSITE" id="PS00028">
    <property type="entry name" value="ZINC_FINGER_C2H2_1"/>
    <property type="match status" value="1"/>
</dbReference>
<dbReference type="InterPro" id="IPR044291">
    <property type="entry name" value="GIS/GIS2/ZFP8"/>
</dbReference>
<dbReference type="InterPro" id="IPR036236">
    <property type="entry name" value="Znf_C2H2_sf"/>
</dbReference>
<dbReference type="GO" id="GO:0008270">
    <property type="term" value="F:zinc ion binding"/>
    <property type="evidence" value="ECO:0007669"/>
    <property type="project" value="UniProtKB-KW"/>
</dbReference>
<comment type="caution">
    <text evidence="5">The sequence shown here is derived from an EMBL/GenBank/DDBJ whole genome shotgun (WGS) entry which is preliminary data.</text>
</comment>
<dbReference type="PROSITE" id="PS50157">
    <property type="entry name" value="ZINC_FINGER_C2H2_2"/>
    <property type="match status" value="1"/>
</dbReference>
<dbReference type="PANTHER" id="PTHR46547">
    <property type="entry name" value="ZINC FINGER PROTEIN GIS"/>
    <property type="match status" value="1"/>
</dbReference>